<dbReference type="EMBL" id="JADQCH020000002">
    <property type="protein sequence ID" value="MEY2345292.1"/>
    <property type="molecule type" value="Genomic_DNA"/>
</dbReference>
<evidence type="ECO:0000313" key="1">
    <source>
        <dbReference type="EMBL" id="MEY2345292.1"/>
    </source>
</evidence>
<evidence type="ECO:0008006" key="2">
    <source>
        <dbReference type="Google" id="ProtNLM"/>
    </source>
</evidence>
<name>A0ABD5LVU4_PROMI</name>
<protein>
    <recommendedName>
        <fullName evidence="2">EAL domain-containing protein</fullName>
    </recommendedName>
</protein>
<organism evidence="1">
    <name type="scientific">Proteus mirabilis</name>
    <dbReference type="NCBI Taxonomy" id="584"/>
    <lineage>
        <taxon>Bacteria</taxon>
        <taxon>Pseudomonadati</taxon>
        <taxon>Pseudomonadota</taxon>
        <taxon>Gammaproteobacteria</taxon>
        <taxon>Enterobacterales</taxon>
        <taxon>Morganellaceae</taxon>
        <taxon>Proteus</taxon>
    </lineage>
</organism>
<accession>A0ABD5LVU4</accession>
<comment type="caution">
    <text evidence="1">The sequence shown here is derived from an EMBL/GenBank/DDBJ whole genome shotgun (WGS) entry which is preliminary data.</text>
</comment>
<gene>
    <name evidence="1" type="ORF">I3679_020335</name>
</gene>
<reference evidence="1" key="1">
    <citation type="submission" date="2021-05" db="EMBL/GenBank/DDBJ databases">
        <title>First report of NDM-5 and VEB-6 producing Proteus mirabilis isolated from blood of a sepsis patient in Kolkata, India.</title>
        <authorList>
            <person name="Halder G."/>
            <person name="Chaudhuri B."/>
            <person name="Dutta S."/>
        </authorList>
    </citation>
    <scope>NUCLEOTIDE SEQUENCE [LARGE SCALE GENOMIC DNA]</scope>
    <source>
        <strain evidence="1">7049</strain>
    </source>
</reference>
<sequence>MVKTPESANLIEIIKQQADLIGLAIEDISTGEDLMPHLLPVSVRQVLMV</sequence>
<dbReference type="AlphaFoldDB" id="A0ABD5LVU4"/>
<proteinExistence type="predicted"/>